<dbReference type="SUPFAM" id="SSF81296">
    <property type="entry name" value="E set domains"/>
    <property type="match status" value="2"/>
</dbReference>
<gene>
    <name evidence="2" type="ORF">TrRE_jg11042</name>
</gene>
<feature type="domain" description="IPT/TIG" evidence="1">
    <location>
        <begin position="59"/>
        <end position="129"/>
    </location>
</feature>
<reference evidence="2" key="1">
    <citation type="submission" date="2022-07" db="EMBL/GenBank/DDBJ databases">
        <title>Genome analysis of Parmales, a sister group of diatoms, reveals the evolutionary specialization of diatoms from phago-mixotrophs to photoautotrophs.</title>
        <authorList>
            <person name="Ban H."/>
            <person name="Sato S."/>
            <person name="Yoshikawa S."/>
            <person name="Kazumasa Y."/>
            <person name="Nakamura Y."/>
            <person name="Ichinomiya M."/>
            <person name="Saitoh K."/>
            <person name="Sato N."/>
            <person name="Blanc-Mathieu R."/>
            <person name="Endo H."/>
            <person name="Kuwata A."/>
            <person name="Ogata H."/>
        </authorList>
    </citation>
    <scope>NUCLEOTIDE SEQUENCE</scope>
</reference>
<accession>A0A9W7G247</accession>
<evidence type="ECO:0000313" key="2">
    <source>
        <dbReference type="EMBL" id="GMI30504.1"/>
    </source>
</evidence>
<dbReference type="EMBL" id="BRXZ01008758">
    <property type="protein sequence ID" value="GMI30504.1"/>
    <property type="molecule type" value="Genomic_DNA"/>
</dbReference>
<dbReference type="InterPro" id="IPR014756">
    <property type="entry name" value="Ig_E-set"/>
</dbReference>
<dbReference type="CDD" id="cd00102">
    <property type="entry name" value="IPT"/>
    <property type="match status" value="1"/>
</dbReference>
<evidence type="ECO:0000313" key="3">
    <source>
        <dbReference type="Proteomes" id="UP001165082"/>
    </source>
</evidence>
<dbReference type="InterPro" id="IPR013783">
    <property type="entry name" value="Ig-like_fold"/>
</dbReference>
<protein>
    <recommendedName>
        <fullName evidence="1">IPT/TIG domain-containing protein</fullName>
    </recommendedName>
</protein>
<dbReference type="InterPro" id="IPR002909">
    <property type="entry name" value="IPT_dom"/>
</dbReference>
<dbReference type="Gene3D" id="2.60.40.10">
    <property type="entry name" value="Immunoglobulins"/>
    <property type="match status" value="2"/>
</dbReference>
<dbReference type="Proteomes" id="UP001165082">
    <property type="component" value="Unassembled WGS sequence"/>
</dbReference>
<name>A0A9W7G247_9STRA</name>
<dbReference type="OrthoDB" id="6147181at2759"/>
<proteinExistence type="predicted"/>
<dbReference type="Pfam" id="PF01833">
    <property type="entry name" value="TIG"/>
    <property type="match status" value="1"/>
</dbReference>
<keyword evidence="3" id="KW-1185">Reference proteome</keyword>
<comment type="caution">
    <text evidence="2">The sequence shown here is derived from an EMBL/GenBank/DDBJ whole genome shotgun (WGS) entry which is preliminary data.</text>
</comment>
<dbReference type="AlphaFoldDB" id="A0A9W7G247"/>
<organism evidence="2 3">
    <name type="scientific">Triparma retinervis</name>
    <dbReference type="NCBI Taxonomy" id="2557542"/>
    <lineage>
        <taxon>Eukaryota</taxon>
        <taxon>Sar</taxon>
        <taxon>Stramenopiles</taxon>
        <taxon>Ochrophyta</taxon>
        <taxon>Bolidophyceae</taxon>
        <taxon>Parmales</taxon>
        <taxon>Triparmaceae</taxon>
        <taxon>Triparma</taxon>
    </lineage>
</organism>
<feature type="non-terminal residue" evidence="2">
    <location>
        <position position="1"/>
    </location>
</feature>
<evidence type="ECO:0000259" key="1">
    <source>
        <dbReference type="Pfam" id="PF01833"/>
    </source>
</evidence>
<sequence length="130" mass="12948">KCRFGEGNDVSAGYISATEVVCVSPAASSAGAVDVAVSNNGVDFDDSSILFEYKDGAAVGSISPTSGSIVGGTIVTVTGANFEDTNDLACLFGTLESPAAVYKSSTEVECEAPLSSSSGFVSVEVSTNGV</sequence>
<feature type="non-terminal residue" evidence="2">
    <location>
        <position position="130"/>
    </location>
</feature>